<keyword evidence="9" id="KW-0997">Cell inner membrane</keyword>
<keyword evidence="8 9" id="KW-0472">Membrane</keyword>
<dbReference type="InterPro" id="IPR001463">
    <property type="entry name" value="Na/Ala_symport"/>
</dbReference>
<feature type="transmembrane region" description="Helical" evidence="9">
    <location>
        <begin position="369"/>
        <end position="390"/>
    </location>
</feature>
<feature type="transmembrane region" description="Helical" evidence="9">
    <location>
        <begin position="14"/>
        <end position="33"/>
    </location>
</feature>
<organism evidence="10 11">
    <name type="scientific">Edwardsiella hoshinae</name>
    <dbReference type="NCBI Taxonomy" id="93378"/>
    <lineage>
        <taxon>Bacteria</taxon>
        <taxon>Pseudomonadati</taxon>
        <taxon>Pseudomonadota</taxon>
        <taxon>Gammaproteobacteria</taxon>
        <taxon>Enterobacterales</taxon>
        <taxon>Hafniaceae</taxon>
        <taxon>Edwardsiella</taxon>
    </lineage>
</organism>
<dbReference type="NCBIfam" id="TIGR00835">
    <property type="entry name" value="agcS"/>
    <property type="match status" value="1"/>
</dbReference>
<evidence type="ECO:0000313" key="10">
    <source>
        <dbReference type="EMBL" id="STC88428.1"/>
    </source>
</evidence>
<dbReference type="PRINTS" id="PR00175">
    <property type="entry name" value="NAALASMPORT"/>
</dbReference>
<evidence type="ECO:0000256" key="5">
    <source>
        <dbReference type="ARBA" id="ARBA00022692"/>
    </source>
</evidence>
<feature type="transmembrane region" description="Helical" evidence="9">
    <location>
        <begin position="433"/>
        <end position="453"/>
    </location>
</feature>
<evidence type="ECO:0000256" key="1">
    <source>
        <dbReference type="ARBA" id="ARBA00004651"/>
    </source>
</evidence>
<evidence type="ECO:0000256" key="2">
    <source>
        <dbReference type="ARBA" id="ARBA00009261"/>
    </source>
</evidence>
<dbReference type="PROSITE" id="PS00873">
    <property type="entry name" value="NA_ALANINE_SYMP"/>
    <property type="match status" value="1"/>
</dbReference>
<dbReference type="RefSeq" id="WP_024523357.1">
    <property type="nucleotide sequence ID" value="NZ_CP065626.1"/>
</dbReference>
<keyword evidence="5 9" id="KW-0812">Transmembrane</keyword>
<dbReference type="AlphaFoldDB" id="A0A376DFC6"/>
<feature type="transmembrane region" description="Helical" evidence="9">
    <location>
        <begin position="303"/>
        <end position="328"/>
    </location>
</feature>
<dbReference type="OrthoDB" id="9806926at2"/>
<feature type="transmembrane region" description="Helical" evidence="9">
    <location>
        <begin position="187"/>
        <end position="206"/>
    </location>
</feature>
<sequence length="462" mass="49231">MATLTSIVDTLNQILWDYLLIVLLCGVGIYYTVRLRFIQVVRFKAGLMMLHRGATLSGERAGKEGMSSFQAVATAVAGQVGTGNLAGLATALIAGGPGAVFWMWISSFLGMATIYAEAILAQTYRATDRHGQAVGGPAYYIEQGLHQKWLAVLFAILLILALGLVGNMVQSNSITHAFALSFGANPWLVGLLVAGAAGLVVVGGLHRIAAFTEKMVPLMVLLYLCGALLVLLLNYAFILAAFKLIFIAAFNPQAALGGAIGISIQQAARFGIARGLFSNEAGMGSTPHAHAVAKVNHAEDQALIAMMGVFIDCLIITMTALVIISAGMKSLAQQGLPLAELLPLMGKNGTGIAVTQYAYQLAFGGLGGVFVSISLMFFAFSTIIGWYYYAETNVRYLFDSPLALRLFQILVIAALFAASLFQVDVVWNMADAFNGLMVIPNVIALVILAPIVIRYRQRPDTP</sequence>
<dbReference type="Pfam" id="PF01235">
    <property type="entry name" value="Na_Ala_symp"/>
    <property type="match status" value="1"/>
</dbReference>
<name>A0A376DFC6_9GAMM</name>
<accession>A0A376DFC6</accession>
<dbReference type="PANTHER" id="PTHR30330">
    <property type="entry name" value="AGSS FAMILY TRANSPORTER, SODIUM-ALANINE"/>
    <property type="match status" value="1"/>
</dbReference>
<reference evidence="10 11" key="1">
    <citation type="submission" date="2018-06" db="EMBL/GenBank/DDBJ databases">
        <authorList>
            <consortium name="Pathogen Informatics"/>
            <person name="Doyle S."/>
        </authorList>
    </citation>
    <scope>NUCLEOTIDE SEQUENCE [LARGE SCALE GENOMIC DNA]</scope>
    <source>
        <strain evidence="10 11">NCTC12121</strain>
    </source>
</reference>
<keyword evidence="3 9" id="KW-0813">Transport</keyword>
<evidence type="ECO:0000256" key="7">
    <source>
        <dbReference type="ARBA" id="ARBA00022989"/>
    </source>
</evidence>
<evidence type="ECO:0000256" key="9">
    <source>
        <dbReference type="RuleBase" id="RU363064"/>
    </source>
</evidence>
<feature type="transmembrane region" description="Helical" evidence="9">
    <location>
        <begin position="218"/>
        <end position="238"/>
    </location>
</feature>
<feature type="transmembrane region" description="Helical" evidence="9">
    <location>
        <begin position="149"/>
        <end position="167"/>
    </location>
</feature>
<keyword evidence="7 9" id="KW-1133">Transmembrane helix</keyword>
<evidence type="ECO:0000256" key="6">
    <source>
        <dbReference type="ARBA" id="ARBA00022847"/>
    </source>
</evidence>
<gene>
    <name evidence="10" type="ORF">NCTC12121_01795</name>
</gene>
<dbReference type="FunFam" id="1.20.1740.10:FF:000004">
    <property type="entry name" value="Sodium:alanine symporter family protein"/>
    <property type="match status" value="1"/>
</dbReference>
<dbReference type="Gene3D" id="1.20.1740.10">
    <property type="entry name" value="Amino acid/polyamine transporter I"/>
    <property type="match status" value="1"/>
</dbReference>
<evidence type="ECO:0000256" key="3">
    <source>
        <dbReference type="ARBA" id="ARBA00022448"/>
    </source>
</evidence>
<keyword evidence="6 9" id="KW-0769">Symport</keyword>
<feature type="transmembrane region" description="Helical" evidence="9">
    <location>
        <begin position="402"/>
        <end position="421"/>
    </location>
</feature>
<feature type="transmembrane region" description="Helical" evidence="9">
    <location>
        <begin position="69"/>
        <end position="93"/>
    </location>
</feature>
<protein>
    <submittedName>
        <fullName evidence="10">Na+/alanine symporter</fullName>
    </submittedName>
</protein>
<dbReference type="GO" id="GO:0005283">
    <property type="term" value="F:amino acid:sodium symporter activity"/>
    <property type="evidence" value="ECO:0007669"/>
    <property type="project" value="InterPro"/>
</dbReference>
<dbReference type="GO" id="GO:0005886">
    <property type="term" value="C:plasma membrane"/>
    <property type="evidence" value="ECO:0007669"/>
    <property type="project" value="UniProtKB-SubCell"/>
</dbReference>
<feature type="transmembrane region" description="Helical" evidence="9">
    <location>
        <begin position="244"/>
        <end position="264"/>
    </location>
</feature>
<feature type="transmembrane region" description="Helical" evidence="9">
    <location>
        <begin position="99"/>
        <end position="120"/>
    </location>
</feature>
<dbReference type="Proteomes" id="UP000255248">
    <property type="component" value="Unassembled WGS sequence"/>
</dbReference>
<proteinExistence type="inferred from homology"/>
<keyword evidence="4" id="KW-1003">Cell membrane</keyword>
<evidence type="ECO:0000256" key="4">
    <source>
        <dbReference type="ARBA" id="ARBA00022475"/>
    </source>
</evidence>
<comment type="subcellular location">
    <subcellularLocation>
        <location evidence="9">Cell inner membrane</location>
        <topology evidence="9">Multi-pass membrane protein</topology>
    </subcellularLocation>
    <subcellularLocation>
        <location evidence="1">Cell membrane</location>
        <topology evidence="1">Multi-pass membrane protein</topology>
    </subcellularLocation>
</comment>
<dbReference type="EMBL" id="UFXZ01000001">
    <property type="protein sequence ID" value="STC88428.1"/>
    <property type="molecule type" value="Genomic_DNA"/>
</dbReference>
<evidence type="ECO:0000313" key="11">
    <source>
        <dbReference type="Proteomes" id="UP000255248"/>
    </source>
</evidence>
<evidence type="ECO:0000256" key="8">
    <source>
        <dbReference type="ARBA" id="ARBA00023136"/>
    </source>
</evidence>
<comment type="similarity">
    <text evidence="2 9">Belongs to the alanine or glycine:cation symporter (AGCS) (TC 2.A.25) family.</text>
</comment>
<dbReference type="PANTHER" id="PTHR30330:SF14">
    <property type="entry name" value="SODIUM_AMINO ACID (ALANINE) SYMPORTER"/>
    <property type="match status" value="1"/>
</dbReference>